<evidence type="ECO:0000256" key="1">
    <source>
        <dbReference type="ARBA" id="ARBA00004127"/>
    </source>
</evidence>
<evidence type="ECO:0000313" key="7">
    <source>
        <dbReference type="Proteomes" id="UP001596445"/>
    </source>
</evidence>
<keyword evidence="6" id="KW-0378">Hydrolase</keyword>
<dbReference type="GO" id="GO:0012505">
    <property type="term" value="C:endomembrane system"/>
    <property type="evidence" value="ECO:0007669"/>
    <property type="project" value="UniProtKB-SubCell"/>
</dbReference>
<feature type="transmembrane region" description="Helical" evidence="5">
    <location>
        <begin position="74"/>
        <end position="95"/>
    </location>
</feature>
<feature type="transmembrane region" description="Helical" evidence="5">
    <location>
        <begin position="107"/>
        <end position="125"/>
    </location>
</feature>
<evidence type="ECO:0000256" key="2">
    <source>
        <dbReference type="ARBA" id="ARBA00022692"/>
    </source>
</evidence>
<dbReference type="Proteomes" id="UP001596445">
    <property type="component" value="Unassembled WGS sequence"/>
</dbReference>
<dbReference type="Pfam" id="PF06550">
    <property type="entry name" value="SPP"/>
    <property type="match status" value="1"/>
</dbReference>
<reference evidence="6 7" key="1">
    <citation type="journal article" date="2019" name="Int. J. Syst. Evol. Microbiol.">
        <title>The Global Catalogue of Microorganisms (GCM) 10K type strain sequencing project: providing services to taxonomists for standard genome sequencing and annotation.</title>
        <authorList>
            <consortium name="The Broad Institute Genomics Platform"/>
            <consortium name="The Broad Institute Genome Sequencing Center for Infectious Disease"/>
            <person name="Wu L."/>
            <person name="Ma J."/>
        </authorList>
    </citation>
    <scope>NUCLEOTIDE SEQUENCE [LARGE SCALE GENOMIC DNA]</scope>
    <source>
        <strain evidence="6 7">JCM 30072</strain>
    </source>
</reference>
<keyword evidence="4 5" id="KW-0472">Membrane</keyword>
<comment type="subcellular location">
    <subcellularLocation>
        <location evidence="1">Endomembrane system</location>
        <topology evidence="1">Multi-pass membrane protein</topology>
    </subcellularLocation>
</comment>
<dbReference type="EMBL" id="JBHSZI010000001">
    <property type="protein sequence ID" value="MFC7059685.1"/>
    <property type="molecule type" value="Genomic_DNA"/>
</dbReference>
<evidence type="ECO:0000313" key="6">
    <source>
        <dbReference type="EMBL" id="MFC7059685.1"/>
    </source>
</evidence>
<keyword evidence="7" id="KW-1185">Reference proteome</keyword>
<dbReference type="EC" id="3.4.23.-" evidence="6"/>
<sequence>MNHRSRTLLASAGIVLIFFLVQVGTLALVEPFQQEGHQVVEDTSDPTISIAYLVAILAMTGLMLLAFKYGGESILRLAIIFSGAYIAFYVFEVLAPESLSVAVGGGPVNLLAVGGAAVVGLALYIHPEWYVIDAAGILMGIGAAGLFGVNFGILPALVLLTVLAVYDAISVYGTEHMLTLASGAMDLKIPVVFVVPITLSYSFLDDGGPDHVESHNEDGESEPLDRERLEALGPEGVAELDDAAFDRLESGVLDDLGDDLEAAVRERLPERDALFIGLGDAVIPTVLVASAAFFAESGSDISLGVASAPLPAVTSMVGILAGLIVLLWMVLKGRAHAGLPLLNGGAIAGYLAGALWSGLTLAQALGLESVL</sequence>
<keyword evidence="6" id="KW-0645">Protease</keyword>
<feature type="transmembrane region" description="Helical" evidence="5">
    <location>
        <begin position="273"/>
        <end position="295"/>
    </location>
</feature>
<organism evidence="6 7">
    <name type="scientific">Halovenus salina</name>
    <dbReference type="NCBI Taxonomy" id="1510225"/>
    <lineage>
        <taxon>Archaea</taxon>
        <taxon>Methanobacteriati</taxon>
        <taxon>Methanobacteriota</taxon>
        <taxon>Stenosarchaea group</taxon>
        <taxon>Halobacteria</taxon>
        <taxon>Halobacteriales</taxon>
        <taxon>Haloarculaceae</taxon>
        <taxon>Halovenus</taxon>
    </lineage>
</organism>
<protein>
    <submittedName>
        <fullName evidence="6">Presenilin family intramembrane aspartyl protease PSH</fullName>
        <ecNumber evidence="6">3.4.23.-</ecNumber>
    </submittedName>
</protein>
<keyword evidence="3 5" id="KW-1133">Transmembrane helix</keyword>
<evidence type="ECO:0000256" key="4">
    <source>
        <dbReference type="ARBA" id="ARBA00023136"/>
    </source>
</evidence>
<keyword evidence="2 5" id="KW-0812">Transmembrane</keyword>
<dbReference type="NCBIfam" id="NF041679">
    <property type="entry name" value="IMP_arch_presen"/>
    <property type="match status" value="1"/>
</dbReference>
<accession>A0ABD5W7Y7</accession>
<dbReference type="RefSeq" id="WP_267162469.1">
    <property type="nucleotide sequence ID" value="NZ_CP112972.1"/>
</dbReference>
<gene>
    <name evidence="6" type="ORF">ACFQQG_17690</name>
</gene>
<dbReference type="AlphaFoldDB" id="A0ABD5W7Y7"/>
<feature type="transmembrane region" description="Helical" evidence="5">
    <location>
        <begin position="301"/>
        <end position="329"/>
    </location>
</feature>
<dbReference type="InterPro" id="IPR010545">
    <property type="entry name" value="SPP"/>
</dbReference>
<evidence type="ECO:0000256" key="5">
    <source>
        <dbReference type="SAM" id="Phobius"/>
    </source>
</evidence>
<name>A0ABD5W7Y7_9EURY</name>
<feature type="transmembrane region" description="Helical" evidence="5">
    <location>
        <begin position="341"/>
        <end position="365"/>
    </location>
</feature>
<dbReference type="GO" id="GO:0006508">
    <property type="term" value="P:proteolysis"/>
    <property type="evidence" value="ECO:0007669"/>
    <property type="project" value="UniProtKB-KW"/>
</dbReference>
<proteinExistence type="predicted"/>
<feature type="transmembrane region" description="Helical" evidence="5">
    <location>
        <begin position="137"/>
        <end position="165"/>
    </location>
</feature>
<comment type="caution">
    <text evidence="6">The sequence shown here is derived from an EMBL/GenBank/DDBJ whole genome shotgun (WGS) entry which is preliminary data.</text>
</comment>
<feature type="transmembrane region" description="Helical" evidence="5">
    <location>
        <begin position="49"/>
        <end position="67"/>
    </location>
</feature>
<dbReference type="InterPro" id="IPR006639">
    <property type="entry name" value="Preselin/SPP"/>
</dbReference>
<feature type="transmembrane region" description="Helical" evidence="5">
    <location>
        <begin position="185"/>
        <end position="204"/>
    </location>
</feature>
<dbReference type="SMART" id="SM00730">
    <property type="entry name" value="PSN"/>
    <property type="match status" value="1"/>
</dbReference>
<dbReference type="GO" id="GO:0008233">
    <property type="term" value="F:peptidase activity"/>
    <property type="evidence" value="ECO:0007669"/>
    <property type="project" value="UniProtKB-KW"/>
</dbReference>
<feature type="transmembrane region" description="Helical" evidence="5">
    <location>
        <begin position="7"/>
        <end position="29"/>
    </location>
</feature>
<dbReference type="GeneID" id="76631870"/>
<evidence type="ECO:0000256" key="3">
    <source>
        <dbReference type="ARBA" id="ARBA00022989"/>
    </source>
</evidence>